<dbReference type="Gene3D" id="1.10.10.10">
    <property type="entry name" value="Winged helix-like DNA-binding domain superfamily/Winged helix DNA-binding domain"/>
    <property type="match status" value="1"/>
</dbReference>
<dbReference type="PANTHER" id="PTHR33169:SF14">
    <property type="entry name" value="TRANSCRIPTIONAL REGULATOR RV3488"/>
    <property type="match status" value="1"/>
</dbReference>
<reference evidence="2" key="1">
    <citation type="journal article" date="2015" name="Nature">
        <title>Complex archaea that bridge the gap between prokaryotes and eukaryotes.</title>
        <authorList>
            <person name="Spang A."/>
            <person name="Saw J.H."/>
            <person name="Jorgensen S.L."/>
            <person name="Zaremba-Niedzwiedzka K."/>
            <person name="Martijn J."/>
            <person name="Lind A.E."/>
            <person name="van Eijk R."/>
            <person name="Schleper C."/>
            <person name="Guy L."/>
            <person name="Ettema T.J."/>
        </authorList>
    </citation>
    <scope>NUCLEOTIDE SEQUENCE</scope>
</reference>
<dbReference type="InterPro" id="IPR005149">
    <property type="entry name" value="Tscrpt_reg_PadR_N"/>
</dbReference>
<evidence type="ECO:0000259" key="1">
    <source>
        <dbReference type="Pfam" id="PF03551"/>
    </source>
</evidence>
<name>A0A0F8YQF2_9ZZZZ</name>
<dbReference type="InterPro" id="IPR036390">
    <property type="entry name" value="WH_DNA-bd_sf"/>
</dbReference>
<proteinExistence type="predicted"/>
<feature type="domain" description="Transcription regulator PadR N-terminal" evidence="1">
    <location>
        <begin position="16"/>
        <end position="89"/>
    </location>
</feature>
<protein>
    <recommendedName>
        <fullName evidence="1">Transcription regulator PadR N-terminal domain-containing protein</fullName>
    </recommendedName>
</protein>
<evidence type="ECO:0000313" key="2">
    <source>
        <dbReference type="EMBL" id="KKK83663.1"/>
    </source>
</evidence>
<dbReference type="InterPro" id="IPR052509">
    <property type="entry name" value="Metal_resp_DNA-bind_regulator"/>
</dbReference>
<dbReference type="InterPro" id="IPR036388">
    <property type="entry name" value="WH-like_DNA-bd_sf"/>
</dbReference>
<comment type="caution">
    <text evidence="2">The sequence shown here is derived from an EMBL/GenBank/DDBJ whole genome shotgun (WGS) entry which is preliminary data.</text>
</comment>
<organism evidence="2">
    <name type="scientific">marine sediment metagenome</name>
    <dbReference type="NCBI Taxonomy" id="412755"/>
    <lineage>
        <taxon>unclassified sequences</taxon>
        <taxon>metagenomes</taxon>
        <taxon>ecological metagenomes</taxon>
    </lineage>
</organism>
<gene>
    <name evidence="2" type="ORF">LCGC14_2791120</name>
</gene>
<dbReference type="EMBL" id="LAZR01052117">
    <property type="protein sequence ID" value="KKK83663.1"/>
    <property type="molecule type" value="Genomic_DNA"/>
</dbReference>
<dbReference type="SUPFAM" id="SSF46785">
    <property type="entry name" value="Winged helix' DNA-binding domain"/>
    <property type="match status" value="1"/>
</dbReference>
<accession>A0A0F8YQF2</accession>
<dbReference type="AlphaFoldDB" id="A0A0F8YQF2"/>
<dbReference type="Pfam" id="PF03551">
    <property type="entry name" value="PadR"/>
    <property type="match status" value="1"/>
</dbReference>
<sequence>MKFERELLKGVAPVVVLEILSRGQMYGYELSHAIEKRSGDVLTLGRGTLYPLLYNLEAKGLVTAEWSDTEGKRRRRYYSITSKGTEKLASQKEQWQQLQQGVNLVFGLLDGGLSYA</sequence>
<dbReference type="PANTHER" id="PTHR33169">
    <property type="entry name" value="PADR-FAMILY TRANSCRIPTIONAL REGULATOR"/>
    <property type="match status" value="1"/>
</dbReference>